<accession>A0A4Q1KI53</accession>
<sequence>MKKLIVPIIIGLVMFGAAFGGAFYFFRSDKARQEAAIKSVTATVLEALQKQGKAVVYTGRVVAVAAPDAAEAPEPATPKTEAAPHAPDAAATHKDTPHKEVAAPHTPAPAAAHADEEAEGAHSAPAAGPGGKYAIVPATVRYELDFKALRNKDVVWDEEAQALKVMLPALTIAEPEIDAANIRQIGGAAPEDAVRRGALGSLLEQAREDSALGQARETARQMVERAFAMPLLVEGVKKAKVVVRFADEPADEDEEEGGGAPGGH</sequence>
<organism evidence="3 4">
    <name type="scientific">Sphingobium fluviale</name>
    <dbReference type="NCBI Taxonomy" id="2506423"/>
    <lineage>
        <taxon>Bacteria</taxon>
        <taxon>Pseudomonadati</taxon>
        <taxon>Pseudomonadota</taxon>
        <taxon>Alphaproteobacteria</taxon>
        <taxon>Sphingomonadales</taxon>
        <taxon>Sphingomonadaceae</taxon>
        <taxon>Sphingobium</taxon>
    </lineage>
</organism>
<feature type="transmembrane region" description="Helical" evidence="2">
    <location>
        <begin position="6"/>
        <end position="26"/>
    </location>
</feature>
<keyword evidence="2" id="KW-0812">Transmembrane</keyword>
<reference evidence="4" key="1">
    <citation type="submission" date="2019-01" db="EMBL/GenBank/DDBJ databases">
        <title>Cytophagaceae bacterium strain CAR-16.</title>
        <authorList>
            <person name="Chen W.-M."/>
        </authorList>
    </citation>
    <scope>NUCLEOTIDE SEQUENCE [LARGE SCALE GENOMIC DNA]</scope>
    <source>
        <strain evidence="4">CHR27</strain>
    </source>
</reference>
<protein>
    <submittedName>
        <fullName evidence="3">DUF4230 domain-containing protein</fullName>
    </submittedName>
</protein>
<evidence type="ECO:0000313" key="3">
    <source>
        <dbReference type="EMBL" id="RXR29242.1"/>
    </source>
</evidence>
<keyword evidence="2" id="KW-1133">Transmembrane helix</keyword>
<proteinExistence type="predicted"/>
<evidence type="ECO:0000256" key="2">
    <source>
        <dbReference type="SAM" id="Phobius"/>
    </source>
</evidence>
<feature type="compositionally biased region" description="Basic and acidic residues" evidence="1">
    <location>
        <begin position="91"/>
        <end position="102"/>
    </location>
</feature>
<dbReference type="Proteomes" id="UP000290958">
    <property type="component" value="Unassembled WGS sequence"/>
</dbReference>
<dbReference type="EMBL" id="SBKP01000005">
    <property type="protein sequence ID" value="RXR29242.1"/>
    <property type="molecule type" value="Genomic_DNA"/>
</dbReference>
<keyword evidence="4" id="KW-1185">Reference proteome</keyword>
<comment type="caution">
    <text evidence="3">The sequence shown here is derived from an EMBL/GenBank/DDBJ whole genome shotgun (WGS) entry which is preliminary data.</text>
</comment>
<dbReference type="AlphaFoldDB" id="A0A4Q1KI53"/>
<feature type="compositionally biased region" description="Low complexity" evidence="1">
    <location>
        <begin position="69"/>
        <end position="90"/>
    </location>
</feature>
<evidence type="ECO:0000313" key="4">
    <source>
        <dbReference type="Proteomes" id="UP000290958"/>
    </source>
</evidence>
<dbReference type="OrthoDB" id="7558887at2"/>
<keyword evidence="2" id="KW-0472">Membrane</keyword>
<gene>
    <name evidence="3" type="ORF">EQG66_07055</name>
</gene>
<feature type="compositionally biased region" description="Low complexity" evidence="1">
    <location>
        <begin position="103"/>
        <end position="112"/>
    </location>
</feature>
<dbReference type="InterPro" id="IPR025324">
    <property type="entry name" value="DUF4230"/>
</dbReference>
<dbReference type="Pfam" id="PF14014">
    <property type="entry name" value="DUF4230"/>
    <property type="match status" value="1"/>
</dbReference>
<feature type="region of interest" description="Disordered" evidence="1">
    <location>
        <begin position="69"/>
        <end position="130"/>
    </location>
</feature>
<dbReference type="RefSeq" id="WP_129403887.1">
    <property type="nucleotide sequence ID" value="NZ_SBKP01000005.1"/>
</dbReference>
<evidence type="ECO:0000256" key="1">
    <source>
        <dbReference type="SAM" id="MobiDB-lite"/>
    </source>
</evidence>
<name>A0A4Q1KI53_9SPHN</name>